<protein>
    <submittedName>
        <fullName evidence="2">Uncharacterized protein</fullName>
    </submittedName>
</protein>
<feature type="region of interest" description="Disordered" evidence="1">
    <location>
        <begin position="330"/>
        <end position="442"/>
    </location>
</feature>
<organism evidence="2 3">
    <name type="scientific">Rasamsonia emersonii (strain ATCC 16479 / CBS 393.64 / IMI 116815)</name>
    <dbReference type="NCBI Taxonomy" id="1408163"/>
    <lineage>
        <taxon>Eukaryota</taxon>
        <taxon>Fungi</taxon>
        <taxon>Dikarya</taxon>
        <taxon>Ascomycota</taxon>
        <taxon>Pezizomycotina</taxon>
        <taxon>Eurotiomycetes</taxon>
        <taxon>Eurotiomycetidae</taxon>
        <taxon>Eurotiales</taxon>
        <taxon>Trichocomaceae</taxon>
        <taxon>Rasamsonia</taxon>
    </lineage>
</organism>
<feature type="region of interest" description="Disordered" evidence="1">
    <location>
        <begin position="208"/>
        <end position="240"/>
    </location>
</feature>
<name>A0A0F4YYJ8_RASE3</name>
<dbReference type="EMBL" id="LASV01000118">
    <property type="protein sequence ID" value="KKA22921.1"/>
    <property type="molecule type" value="Genomic_DNA"/>
</dbReference>
<dbReference type="Proteomes" id="UP000053958">
    <property type="component" value="Unassembled WGS sequence"/>
</dbReference>
<evidence type="ECO:0000313" key="3">
    <source>
        <dbReference type="Proteomes" id="UP000053958"/>
    </source>
</evidence>
<proteinExistence type="predicted"/>
<gene>
    <name evidence="2" type="ORF">T310_3028</name>
</gene>
<feature type="compositionally biased region" description="Basic residues" evidence="1">
    <location>
        <begin position="396"/>
        <end position="406"/>
    </location>
</feature>
<dbReference type="AlphaFoldDB" id="A0A0F4YYJ8"/>
<dbReference type="GeneID" id="25315378"/>
<sequence length="564" mass="61420">MAGECATVPCNLDGSGKLATGALENRLEPPLQSNTGDSQQRIDQLISAKRDPVPGDPNLDPFYLERSLEDSKAWACRTVDDTDVELEDLEIEYFMSYMAEDRKQLSVGRQGHPVHIQCDSYHAPSARAPVYAAPAPWQRTPVHHSQSSCSSIRTDATGLTPDLTPSSSFSSTYSVPNCPEAVRKATEQLALHSDQVRRERSDSTARFYLPAATPPSQSRACTRPPTPVDRTASATPQGEPINLSTETLTMIPKDQSAPAASSLRSKPLPNIPPLTRNPSGPAARKKAHSQGSRGQIDPSQISPPSLINPVTMEPHASHFDHALFIPAHDCPSPVPNPTAPSPPITRQITSASSKERPSTSTSVAYGEQSVWESDSDTESIMGKSQSRRGPIETLRKVRSRVQLRRIAKSEGKLQADIRGTSPEQDDPTPKLPQQPYVAPEAAGSATSIADVLPATAKQTLRLVAPSTTSLPRPQSRHSNEEKGDYEINTSAAAAVQAQSRRRQRSNADETVPFSKEETSDRYYPGRQGLPRVESNPDAVLSLDRSSVFKRVWRSLRALSCRSER</sequence>
<accession>A0A0F4YYJ8</accession>
<feature type="compositionally biased region" description="Pro residues" evidence="1">
    <location>
        <begin position="332"/>
        <end position="343"/>
    </location>
</feature>
<feature type="region of interest" description="Disordered" evidence="1">
    <location>
        <begin position="253"/>
        <end position="312"/>
    </location>
</feature>
<dbReference type="RefSeq" id="XP_013329533.1">
    <property type="nucleotide sequence ID" value="XM_013474079.1"/>
</dbReference>
<feature type="region of interest" description="Disordered" evidence="1">
    <location>
        <begin position="462"/>
        <end position="534"/>
    </location>
</feature>
<dbReference type="OrthoDB" id="4225515at2759"/>
<keyword evidence="3" id="KW-1185">Reference proteome</keyword>
<evidence type="ECO:0000313" key="2">
    <source>
        <dbReference type="EMBL" id="KKA22921.1"/>
    </source>
</evidence>
<evidence type="ECO:0000256" key="1">
    <source>
        <dbReference type="SAM" id="MobiDB-lite"/>
    </source>
</evidence>
<reference evidence="2 3" key="1">
    <citation type="submission" date="2015-04" db="EMBL/GenBank/DDBJ databases">
        <authorList>
            <person name="Heijne W.H."/>
            <person name="Fedorova N.D."/>
            <person name="Nierman W.C."/>
            <person name="Vollebregt A.W."/>
            <person name="Zhao Z."/>
            <person name="Wu L."/>
            <person name="Kumar M."/>
            <person name="Stam H."/>
            <person name="van den Berg M.A."/>
            <person name="Pel H.J."/>
        </authorList>
    </citation>
    <scope>NUCLEOTIDE SEQUENCE [LARGE SCALE GENOMIC DNA]</scope>
    <source>
        <strain evidence="2 3">CBS 393.64</strain>
    </source>
</reference>
<feature type="compositionally biased region" description="Polar residues" evidence="1">
    <location>
        <begin position="344"/>
        <end position="363"/>
    </location>
</feature>
<feature type="compositionally biased region" description="Polar residues" evidence="1">
    <location>
        <begin position="289"/>
        <end position="305"/>
    </location>
</feature>
<comment type="caution">
    <text evidence="2">The sequence shown here is derived from an EMBL/GenBank/DDBJ whole genome shotgun (WGS) entry which is preliminary data.</text>
</comment>